<dbReference type="AlphaFoldDB" id="A0A7W5ZNQ9"/>
<keyword evidence="1" id="KW-0472">Membrane</keyword>
<keyword evidence="1" id="KW-1133">Transmembrane helix</keyword>
<organism evidence="2 3">
    <name type="scientific">Runella defluvii</name>
    <dbReference type="NCBI Taxonomy" id="370973"/>
    <lineage>
        <taxon>Bacteria</taxon>
        <taxon>Pseudomonadati</taxon>
        <taxon>Bacteroidota</taxon>
        <taxon>Cytophagia</taxon>
        <taxon>Cytophagales</taxon>
        <taxon>Spirosomataceae</taxon>
        <taxon>Runella</taxon>
    </lineage>
</organism>
<dbReference type="EMBL" id="JACIBY010000006">
    <property type="protein sequence ID" value="MBB3839186.1"/>
    <property type="molecule type" value="Genomic_DNA"/>
</dbReference>
<protein>
    <submittedName>
        <fullName evidence="2">Uncharacterized protein</fullName>
    </submittedName>
</protein>
<evidence type="ECO:0000313" key="2">
    <source>
        <dbReference type="EMBL" id="MBB3839186.1"/>
    </source>
</evidence>
<feature type="transmembrane region" description="Helical" evidence="1">
    <location>
        <begin position="12"/>
        <end position="31"/>
    </location>
</feature>
<proteinExistence type="predicted"/>
<evidence type="ECO:0000256" key="1">
    <source>
        <dbReference type="SAM" id="Phobius"/>
    </source>
</evidence>
<keyword evidence="3" id="KW-1185">Reference proteome</keyword>
<name>A0A7W5ZNQ9_9BACT</name>
<sequence>MEESKSSSGIVTKVIIAVVVLVFIYGIYWLLNGGMDGASLEGSH</sequence>
<keyword evidence="1" id="KW-0812">Transmembrane</keyword>
<accession>A0A7W5ZNQ9</accession>
<evidence type="ECO:0000313" key="3">
    <source>
        <dbReference type="Proteomes" id="UP000541352"/>
    </source>
</evidence>
<dbReference type="RefSeq" id="WP_255417943.1">
    <property type="nucleotide sequence ID" value="NZ_JACIBY010000006.1"/>
</dbReference>
<gene>
    <name evidence="2" type="ORF">FHS57_003192</name>
</gene>
<reference evidence="2 3" key="1">
    <citation type="submission" date="2020-08" db="EMBL/GenBank/DDBJ databases">
        <title>Genomic Encyclopedia of Type Strains, Phase IV (KMG-IV): sequencing the most valuable type-strain genomes for metagenomic binning, comparative biology and taxonomic classification.</title>
        <authorList>
            <person name="Goeker M."/>
        </authorList>
    </citation>
    <scope>NUCLEOTIDE SEQUENCE [LARGE SCALE GENOMIC DNA]</scope>
    <source>
        <strain evidence="2 3">DSM 17976</strain>
    </source>
</reference>
<dbReference type="Proteomes" id="UP000541352">
    <property type="component" value="Unassembled WGS sequence"/>
</dbReference>
<comment type="caution">
    <text evidence="2">The sequence shown here is derived from an EMBL/GenBank/DDBJ whole genome shotgun (WGS) entry which is preliminary data.</text>
</comment>